<feature type="transmembrane region" description="Helical" evidence="7">
    <location>
        <begin position="12"/>
        <end position="37"/>
    </location>
</feature>
<keyword evidence="3" id="KW-0547">Nucleotide-binding</keyword>
<dbReference type="Gene3D" id="1.20.1560.10">
    <property type="entry name" value="ABC transporter type 1, transmembrane domain"/>
    <property type="match status" value="1"/>
</dbReference>
<dbReference type="PROSITE" id="PS50893">
    <property type="entry name" value="ABC_TRANSPORTER_2"/>
    <property type="match status" value="1"/>
</dbReference>
<proteinExistence type="predicted"/>
<evidence type="ECO:0000259" key="8">
    <source>
        <dbReference type="PROSITE" id="PS50893"/>
    </source>
</evidence>
<evidence type="ECO:0000313" key="10">
    <source>
        <dbReference type="EMBL" id="RAN65333.1"/>
    </source>
</evidence>
<dbReference type="GO" id="GO:0016887">
    <property type="term" value="F:ATP hydrolysis activity"/>
    <property type="evidence" value="ECO:0007669"/>
    <property type="project" value="InterPro"/>
</dbReference>
<reference evidence="10 11" key="1">
    <citation type="submission" date="2017-03" db="EMBL/GenBank/DDBJ databases">
        <title>wgs assembly of Dolosigranulum pigrum KPL CDC strains.</title>
        <authorList>
            <person name="Brugger S.D."/>
            <person name="Pettigrew M."/>
            <person name="Kong Y."/>
            <person name="Lemon K.P."/>
        </authorList>
    </citation>
    <scope>NUCLEOTIDE SEQUENCE [LARGE SCALE GENOMIC DNA]</scope>
    <source>
        <strain evidence="10 11">KPL1931_CDC4294-98</strain>
    </source>
</reference>
<organism evidence="10 11">
    <name type="scientific">Dolosigranulum pigrum</name>
    <dbReference type="NCBI Taxonomy" id="29394"/>
    <lineage>
        <taxon>Bacteria</taxon>
        <taxon>Bacillati</taxon>
        <taxon>Bacillota</taxon>
        <taxon>Bacilli</taxon>
        <taxon>Lactobacillales</taxon>
        <taxon>Carnobacteriaceae</taxon>
        <taxon>Dolosigranulum</taxon>
    </lineage>
</organism>
<dbReference type="AlphaFoldDB" id="A0A328KPT3"/>
<dbReference type="Gene3D" id="3.40.50.300">
    <property type="entry name" value="P-loop containing nucleotide triphosphate hydrolases"/>
    <property type="match status" value="1"/>
</dbReference>
<accession>A0A328KPT3</accession>
<evidence type="ECO:0000313" key="11">
    <source>
        <dbReference type="Proteomes" id="UP000249099"/>
    </source>
</evidence>
<keyword evidence="2 7" id="KW-0812">Transmembrane</keyword>
<dbReference type="InterPro" id="IPR011527">
    <property type="entry name" value="ABC1_TM_dom"/>
</dbReference>
<dbReference type="SMART" id="SM00382">
    <property type="entry name" value="AAA"/>
    <property type="match status" value="1"/>
</dbReference>
<dbReference type="GO" id="GO:0005886">
    <property type="term" value="C:plasma membrane"/>
    <property type="evidence" value="ECO:0007669"/>
    <property type="project" value="UniProtKB-SubCell"/>
</dbReference>
<evidence type="ECO:0000256" key="2">
    <source>
        <dbReference type="ARBA" id="ARBA00022692"/>
    </source>
</evidence>
<dbReference type="InterPro" id="IPR017871">
    <property type="entry name" value="ABC_transporter-like_CS"/>
</dbReference>
<evidence type="ECO:0000256" key="4">
    <source>
        <dbReference type="ARBA" id="ARBA00022840"/>
    </source>
</evidence>
<sequence>MLKYIKKHWKESLALYFVILIATIAKVAAGILTVYAFDALVQMEGQTLTYTLLGMIGAWLIHIMSFRFFIPMEMRLIQKISIDLRVDVTNRITSLSYSEFNQHDTGEFVSWLSNDLNRIEEVGFHNVFQAAKIGTEIILSSIGLMYFHWSIILASLVFVVVTLFLPQFVQKALQEKVREATIEQERFTQSVSRVLQGFNTLFSYNLTSLISDTVEKSSHNVAQKENERAVQLSYSVVLSTMGNALGQIGMLVFTIFLAFTNRITVGVIVASQELNINIFNGIASLINTLMQISSIKPIFEKFDQIASGHQLTLEKFIPTSDKIIIQSLRYAYGEKVVIEDFDYTFDKYKKYAVVGPSGSGKSTFLKILNGINCDYSGTVSIFGNEIKDIEGYSLRQHILYLDQSPYIFDGTIRDNLTLGESFSAESIDLAIQNAGLVSTMESLPNGIDTTVSEAGDNLSGGEKQRLSIARGLLRNRHIILFDETTSNLDEKMALEIEETLLTNLDLTVIMITHHLHSSVEEHLEDIINF</sequence>
<keyword evidence="4" id="KW-0067">ATP-binding</keyword>
<dbReference type="InterPro" id="IPR003593">
    <property type="entry name" value="AAA+_ATPase"/>
</dbReference>
<evidence type="ECO:0000256" key="6">
    <source>
        <dbReference type="ARBA" id="ARBA00023136"/>
    </source>
</evidence>
<dbReference type="PANTHER" id="PTHR24221:SF654">
    <property type="entry name" value="ATP-BINDING CASSETTE SUB-FAMILY B MEMBER 6"/>
    <property type="match status" value="1"/>
</dbReference>
<evidence type="ECO:0000259" key="9">
    <source>
        <dbReference type="PROSITE" id="PS50929"/>
    </source>
</evidence>
<dbReference type="InterPro" id="IPR027417">
    <property type="entry name" value="P-loop_NTPase"/>
</dbReference>
<dbReference type="SUPFAM" id="SSF52540">
    <property type="entry name" value="P-loop containing nucleoside triphosphate hydrolases"/>
    <property type="match status" value="1"/>
</dbReference>
<comment type="subcellular location">
    <subcellularLocation>
        <location evidence="1">Cell membrane</location>
        <topology evidence="1">Multi-pass membrane protein</topology>
    </subcellularLocation>
</comment>
<dbReference type="InterPro" id="IPR036640">
    <property type="entry name" value="ABC1_TM_sf"/>
</dbReference>
<dbReference type="PROSITE" id="PS00211">
    <property type="entry name" value="ABC_TRANSPORTER_1"/>
    <property type="match status" value="1"/>
</dbReference>
<keyword evidence="5 7" id="KW-1133">Transmembrane helix</keyword>
<dbReference type="PANTHER" id="PTHR24221">
    <property type="entry name" value="ATP-BINDING CASSETTE SUB-FAMILY B"/>
    <property type="match status" value="1"/>
</dbReference>
<gene>
    <name evidence="10" type="ORF">B8A44_00185</name>
</gene>
<evidence type="ECO:0008006" key="12">
    <source>
        <dbReference type="Google" id="ProtNLM"/>
    </source>
</evidence>
<protein>
    <recommendedName>
        <fullName evidence="12">ABC transporter ATP-binding protein</fullName>
    </recommendedName>
</protein>
<dbReference type="GO" id="GO:0034040">
    <property type="term" value="F:ATPase-coupled lipid transmembrane transporter activity"/>
    <property type="evidence" value="ECO:0007669"/>
    <property type="project" value="TreeGrafter"/>
</dbReference>
<evidence type="ECO:0000256" key="3">
    <source>
        <dbReference type="ARBA" id="ARBA00022741"/>
    </source>
</evidence>
<dbReference type="CDD" id="cd03228">
    <property type="entry name" value="ABCC_MRP_Like"/>
    <property type="match status" value="1"/>
</dbReference>
<feature type="domain" description="ABC transmembrane type-1" evidence="9">
    <location>
        <begin position="17"/>
        <end position="294"/>
    </location>
</feature>
<evidence type="ECO:0000256" key="5">
    <source>
        <dbReference type="ARBA" id="ARBA00022989"/>
    </source>
</evidence>
<name>A0A328KPT3_9LACT</name>
<dbReference type="InterPro" id="IPR039421">
    <property type="entry name" value="Type_1_exporter"/>
</dbReference>
<dbReference type="PROSITE" id="PS50929">
    <property type="entry name" value="ABC_TM1F"/>
    <property type="match status" value="1"/>
</dbReference>
<dbReference type="Pfam" id="PF00664">
    <property type="entry name" value="ABC_membrane"/>
    <property type="match status" value="1"/>
</dbReference>
<feature type="domain" description="ABC transporter" evidence="8">
    <location>
        <begin position="323"/>
        <end position="529"/>
    </location>
</feature>
<feature type="transmembrane region" description="Helical" evidence="7">
    <location>
        <begin position="49"/>
        <end position="70"/>
    </location>
</feature>
<dbReference type="Pfam" id="PF00005">
    <property type="entry name" value="ABC_tran"/>
    <property type="match status" value="1"/>
</dbReference>
<evidence type="ECO:0000256" key="1">
    <source>
        <dbReference type="ARBA" id="ARBA00004651"/>
    </source>
</evidence>
<keyword evidence="6 7" id="KW-0472">Membrane</keyword>
<dbReference type="RefSeq" id="WP_112789657.1">
    <property type="nucleotide sequence ID" value="NZ_NAQV01000001.1"/>
</dbReference>
<feature type="transmembrane region" description="Helical" evidence="7">
    <location>
        <begin position="146"/>
        <end position="169"/>
    </location>
</feature>
<comment type="caution">
    <text evidence="10">The sequence shown here is derived from an EMBL/GenBank/DDBJ whole genome shotgun (WGS) entry which is preliminary data.</text>
</comment>
<dbReference type="Proteomes" id="UP000249099">
    <property type="component" value="Unassembled WGS sequence"/>
</dbReference>
<evidence type="ECO:0000256" key="7">
    <source>
        <dbReference type="SAM" id="Phobius"/>
    </source>
</evidence>
<dbReference type="SUPFAM" id="SSF90123">
    <property type="entry name" value="ABC transporter transmembrane region"/>
    <property type="match status" value="1"/>
</dbReference>
<dbReference type="EMBL" id="NAQV01000001">
    <property type="protein sequence ID" value="RAN65333.1"/>
    <property type="molecule type" value="Genomic_DNA"/>
</dbReference>
<dbReference type="InterPro" id="IPR003439">
    <property type="entry name" value="ABC_transporter-like_ATP-bd"/>
</dbReference>
<dbReference type="GO" id="GO:0140359">
    <property type="term" value="F:ABC-type transporter activity"/>
    <property type="evidence" value="ECO:0007669"/>
    <property type="project" value="InterPro"/>
</dbReference>
<dbReference type="GO" id="GO:0005524">
    <property type="term" value="F:ATP binding"/>
    <property type="evidence" value="ECO:0007669"/>
    <property type="project" value="UniProtKB-KW"/>
</dbReference>